<proteinExistence type="inferred from homology"/>
<protein>
    <submittedName>
        <fullName evidence="3">Arsenical pump ATPase, ArsA/GET3</fullName>
    </submittedName>
</protein>
<feature type="non-terminal residue" evidence="3">
    <location>
        <position position="1"/>
    </location>
</feature>
<dbReference type="CDD" id="cd02035">
    <property type="entry name" value="ArsA"/>
    <property type="match status" value="1"/>
</dbReference>
<dbReference type="Proteomes" id="UP000265618">
    <property type="component" value="Unassembled WGS sequence"/>
</dbReference>
<dbReference type="PANTHER" id="PTHR10803:SF3">
    <property type="entry name" value="ATPASE GET3"/>
    <property type="match status" value="1"/>
</dbReference>
<reference evidence="3 4" key="1">
    <citation type="journal article" date="2018" name="PLoS ONE">
        <title>The draft genome of Kipferlia bialata reveals reductive genome evolution in fornicate parasites.</title>
        <authorList>
            <person name="Tanifuji G."/>
            <person name="Takabayashi S."/>
            <person name="Kume K."/>
            <person name="Takagi M."/>
            <person name="Nakayama T."/>
            <person name="Kamikawa R."/>
            <person name="Inagaki Y."/>
            <person name="Hashimoto T."/>
        </authorList>
    </citation>
    <scope>NUCLEOTIDE SEQUENCE [LARGE SCALE GENOMIC DNA]</scope>
    <source>
        <strain evidence="3">NY0173</strain>
    </source>
</reference>
<organism evidence="3 4">
    <name type="scientific">Kipferlia bialata</name>
    <dbReference type="NCBI Taxonomy" id="797122"/>
    <lineage>
        <taxon>Eukaryota</taxon>
        <taxon>Metamonada</taxon>
        <taxon>Carpediemonas-like organisms</taxon>
        <taxon>Kipferlia</taxon>
    </lineage>
</organism>
<dbReference type="InterPro" id="IPR027417">
    <property type="entry name" value="P-loop_NTPase"/>
</dbReference>
<dbReference type="NCBIfam" id="TIGR00345">
    <property type="entry name" value="GET3_arsA_TRC40"/>
    <property type="match status" value="1"/>
</dbReference>
<dbReference type="SUPFAM" id="SSF52540">
    <property type="entry name" value="P-loop containing nucleoside triphosphate hydrolases"/>
    <property type="match status" value="1"/>
</dbReference>
<dbReference type="AlphaFoldDB" id="A0A9K3GQA5"/>
<dbReference type="Gene3D" id="3.40.50.300">
    <property type="entry name" value="P-loop containing nucleotide triphosphate hydrolases"/>
    <property type="match status" value="1"/>
</dbReference>
<dbReference type="GO" id="GO:0071816">
    <property type="term" value="P:tail-anchored membrane protein insertion into ER membrane"/>
    <property type="evidence" value="ECO:0007669"/>
    <property type="project" value="TreeGrafter"/>
</dbReference>
<dbReference type="GO" id="GO:0043529">
    <property type="term" value="C:GET complex"/>
    <property type="evidence" value="ECO:0007669"/>
    <property type="project" value="TreeGrafter"/>
</dbReference>
<comment type="caution">
    <text evidence="3">The sequence shown here is derived from an EMBL/GenBank/DDBJ whole genome shotgun (WGS) entry which is preliminary data.</text>
</comment>
<dbReference type="GO" id="GO:0005524">
    <property type="term" value="F:ATP binding"/>
    <property type="evidence" value="ECO:0007669"/>
    <property type="project" value="InterPro"/>
</dbReference>
<dbReference type="InterPro" id="IPR025723">
    <property type="entry name" value="ArsA/GET3_ATPase-like"/>
</dbReference>
<name>A0A9K3GQA5_9EUKA</name>
<evidence type="ECO:0000313" key="3">
    <source>
        <dbReference type="EMBL" id="GIQ90626.1"/>
    </source>
</evidence>
<accession>A0A9K3GQA5</accession>
<dbReference type="EMBL" id="BDIP01006432">
    <property type="protein sequence ID" value="GIQ90626.1"/>
    <property type="molecule type" value="Genomic_DNA"/>
</dbReference>
<feature type="domain" description="ArsA/GET3 Anion-transporting ATPase-like" evidence="2">
    <location>
        <begin position="2"/>
        <end position="195"/>
    </location>
</feature>
<evidence type="ECO:0000259" key="2">
    <source>
        <dbReference type="Pfam" id="PF02374"/>
    </source>
</evidence>
<sequence length="205" mass="23163">LVSFSSLLQMVRGMDFDVVVFDTAPTGHTMRLLELPQTTEKALKMVQSMRSAAMPILSAMSGMMGMQMDGISELLDKVDPMLETVQEVAKQFKDPSLCTFVCVCIPEYLSVYETERLVQHLAFLEMDTSNVVVNFVLDADETSDCATCRSRAAMQQRYIESIRSLYDDFHVVMSPLKKSEVRGVALLKSFGATLMHPYQFKWDME</sequence>
<evidence type="ECO:0000313" key="4">
    <source>
        <dbReference type="Proteomes" id="UP000265618"/>
    </source>
</evidence>
<comment type="similarity">
    <text evidence="1">Belongs to the arsA ATPase family.</text>
</comment>
<dbReference type="GO" id="GO:0016887">
    <property type="term" value="F:ATP hydrolysis activity"/>
    <property type="evidence" value="ECO:0007669"/>
    <property type="project" value="InterPro"/>
</dbReference>
<keyword evidence="4" id="KW-1185">Reference proteome</keyword>
<dbReference type="PANTHER" id="PTHR10803">
    <property type="entry name" value="ARSENICAL PUMP-DRIVING ATPASE ARSENITE-TRANSLOCATING ATPASE"/>
    <property type="match status" value="1"/>
</dbReference>
<dbReference type="InterPro" id="IPR016300">
    <property type="entry name" value="ATPase_ArsA/GET3"/>
</dbReference>
<dbReference type="Pfam" id="PF02374">
    <property type="entry name" value="ArsA_ATPase"/>
    <property type="match status" value="1"/>
</dbReference>
<dbReference type="OrthoDB" id="1770at2759"/>
<evidence type="ECO:0000256" key="1">
    <source>
        <dbReference type="ARBA" id="ARBA00011040"/>
    </source>
</evidence>
<gene>
    <name evidence="3" type="ORF">KIPB_013487</name>
</gene>